<reference evidence="2 5" key="3">
    <citation type="journal article" date="2024" name="Microbiol. Resour. Announc.">
        <title>Genome annotations for the ascomycete fungi Trichoderma harzianum, Trichoderma aggressivum, and Purpureocillium lilacinum.</title>
        <authorList>
            <person name="Beijen E.P.W."/>
            <person name="Ohm R.A."/>
        </authorList>
    </citation>
    <scope>NUCLEOTIDE SEQUENCE [LARGE SCALE GENOMIC DNA]</scope>
    <source>
        <strain evidence="2 5">CBS 150709</strain>
    </source>
</reference>
<dbReference type="Pfam" id="PF10175">
    <property type="entry name" value="MPP6"/>
    <property type="match status" value="1"/>
</dbReference>
<protein>
    <submittedName>
        <fullName evidence="3">Zinc finger domain-containing protein, CCHC-type</fullName>
    </submittedName>
</protein>
<organism evidence="3 4">
    <name type="scientific">Purpureocillium lilacinum</name>
    <name type="common">Paecilomyces lilacinus</name>
    <dbReference type="NCBI Taxonomy" id="33203"/>
    <lineage>
        <taxon>Eukaryota</taxon>
        <taxon>Fungi</taxon>
        <taxon>Dikarya</taxon>
        <taxon>Ascomycota</taxon>
        <taxon>Pezizomycotina</taxon>
        <taxon>Sordariomycetes</taxon>
        <taxon>Hypocreomycetidae</taxon>
        <taxon>Hypocreales</taxon>
        <taxon>Ophiocordycipitaceae</taxon>
        <taxon>Purpureocillium</taxon>
    </lineage>
</organism>
<feature type="region of interest" description="Disordered" evidence="1">
    <location>
        <begin position="70"/>
        <end position="237"/>
    </location>
</feature>
<feature type="compositionally biased region" description="Acidic residues" evidence="1">
    <location>
        <begin position="117"/>
        <end position="127"/>
    </location>
</feature>
<dbReference type="EMBL" id="JAWRVI010000012">
    <property type="protein sequence ID" value="KAK4091263.1"/>
    <property type="molecule type" value="Genomic_DNA"/>
</dbReference>
<evidence type="ECO:0000256" key="1">
    <source>
        <dbReference type="SAM" id="MobiDB-lite"/>
    </source>
</evidence>
<reference evidence="3 4" key="1">
    <citation type="submission" date="2016-02" db="EMBL/GenBank/DDBJ databases">
        <title>Biosynthesis of antibiotic leucinostatins and their inhibition on Phytophthora in bio-control Purpureocillium lilacinum.</title>
        <authorList>
            <person name="Wang G."/>
            <person name="Liu Z."/>
            <person name="Lin R."/>
            <person name="Li E."/>
            <person name="Mao Z."/>
            <person name="Ling J."/>
            <person name="Yin W."/>
            <person name="Xie B."/>
        </authorList>
    </citation>
    <scope>NUCLEOTIDE SEQUENCE [LARGE SCALE GENOMIC DNA]</scope>
    <source>
        <strain evidence="3">PLFJ-1</strain>
    </source>
</reference>
<evidence type="ECO:0000313" key="3">
    <source>
        <dbReference type="EMBL" id="OAQ91275.1"/>
    </source>
</evidence>
<feature type="compositionally biased region" description="Basic and acidic residues" evidence="1">
    <location>
        <begin position="147"/>
        <end position="161"/>
    </location>
</feature>
<dbReference type="EMBL" id="LSBI01000004">
    <property type="protein sequence ID" value="OAQ91275.1"/>
    <property type="molecule type" value="Genomic_DNA"/>
</dbReference>
<sequence>MAPETPKGVSSRLLTMKFMQRAAASASSAGSPDSEAPSSKKRKLEHSPAQGRINTNIDQALIQAALDQEEATRQAALEKHSTADTHWVLDNQWGKAKPTRPASNPLNVVYVGYGDFDSADESGDNEDAAVKGRTSTKPPPKATKKGATKDGAESDSDKDSSDEQSSSDDEEPKRKRRNGHSSDNTPTSRDRSRSQSRSRPNAEGIKAKEFRDKRKKKEVRLNQLTSISGGGGATSSNRSMKCYTCQQENAAGKQIADALANHELLDPSLLAQTRPGDTARMLVSQIKSWLLLLLVAAFGSHATGREMQLDQAASRDTSVPRRGRDVVITRHRGSQEKHSMVQQLCYIPATRCNR</sequence>
<dbReference type="GeneID" id="28887563"/>
<dbReference type="Proteomes" id="UP001287286">
    <property type="component" value="Unassembled WGS sequence"/>
</dbReference>
<proteinExistence type="predicted"/>
<reference evidence="2" key="2">
    <citation type="submission" date="2023-11" db="EMBL/GenBank/DDBJ databases">
        <authorList>
            <person name="Beijen E."/>
            <person name="Ohm R.A."/>
        </authorList>
    </citation>
    <scope>NUCLEOTIDE SEQUENCE</scope>
    <source>
        <strain evidence="2">CBS 150709</strain>
    </source>
</reference>
<gene>
    <name evidence="2" type="ORF">Purlil1_4277</name>
    <name evidence="3" type="ORF">VFPFJ_05434</name>
</gene>
<evidence type="ECO:0000313" key="5">
    <source>
        <dbReference type="Proteomes" id="UP001287286"/>
    </source>
</evidence>
<dbReference type="STRING" id="33203.A0A179HLI6"/>
<evidence type="ECO:0000313" key="4">
    <source>
        <dbReference type="Proteomes" id="UP000078340"/>
    </source>
</evidence>
<dbReference type="Proteomes" id="UP000078340">
    <property type="component" value="Unassembled WGS sequence"/>
</dbReference>
<name>A0A179HLI6_PURLI</name>
<dbReference type="OMA" id="MKFMRRA"/>
<feature type="region of interest" description="Disordered" evidence="1">
    <location>
        <begin position="20"/>
        <end position="56"/>
    </location>
</feature>
<comment type="caution">
    <text evidence="3">The sequence shown here is derived from an EMBL/GenBank/DDBJ whole genome shotgun (WGS) entry which is preliminary data.</text>
</comment>
<keyword evidence="5" id="KW-1185">Reference proteome</keyword>
<feature type="compositionally biased region" description="Basic and acidic residues" evidence="1">
    <location>
        <begin position="70"/>
        <end position="83"/>
    </location>
</feature>
<dbReference type="AlphaFoldDB" id="A0A179HLI6"/>
<accession>A0A179HLI6</accession>
<evidence type="ECO:0000313" key="2">
    <source>
        <dbReference type="EMBL" id="KAK4091263.1"/>
    </source>
</evidence>
<dbReference type="KEGG" id="plj:28887563"/>
<feature type="compositionally biased region" description="Low complexity" evidence="1">
    <location>
        <begin position="22"/>
        <end position="37"/>
    </location>
</feature>